<dbReference type="OrthoDB" id="10577223at2759"/>
<gene>
    <name evidence="1" type="ORF">RHSIM_Rhsim02G0166700</name>
</gene>
<evidence type="ECO:0000313" key="2">
    <source>
        <dbReference type="Proteomes" id="UP000626092"/>
    </source>
</evidence>
<dbReference type="AlphaFoldDB" id="A0A834HAZ4"/>
<name>A0A834HAZ4_RHOSS</name>
<organism evidence="1 2">
    <name type="scientific">Rhododendron simsii</name>
    <name type="common">Sims's rhododendron</name>
    <dbReference type="NCBI Taxonomy" id="118357"/>
    <lineage>
        <taxon>Eukaryota</taxon>
        <taxon>Viridiplantae</taxon>
        <taxon>Streptophyta</taxon>
        <taxon>Embryophyta</taxon>
        <taxon>Tracheophyta</taxon>
        <taxon>Spermatophyta</taxon>
        <taxon>Magnoliopsida</taxon>
        <taxon>eudicotyledons</taxon>
        <taxon>Gunneridae</taxon>
        <taxon>Pentapetalae</taxon>
        <taxon>asterids</taxon>
        <taxon>Ericales</taxon>
        <taxon>Ericaceae</taxon>
        <taxon>Ericoideae</taxon>
        <taxon>Rhodoreae</taxon>
        <taxon>Rhododendron</taxon>
    </lineage>
</organism>
<sequence>MEVCTDEFVGLFLVRHEFVGSENPSCRRIEIPAGGQSINECGPLGPRVGGEGRRRGGGKAERVSVVVILIGGGSLGVNAGFGLTEGGRGGAEEGNGEGVVRSIVNLDAPPIRVVEQGVEDGVYGVPVNRKTETPSLAPEEVNIEAQEAQELRWWYWRLGLDPAFGMVGGY</sequence>
<reference evidence="1" key="1">
    <citation type="submission" date="2019-11" db="EMBL/GenBank/DDBJ databases">
        <authorList>
            <person name="Liu Y."/>
            <person name="Hou J."/>
            <person name="Li T.-Q."/>
            <person name="Guan C.-H."/>
            <person name="Wu X."/>
            <person name="Wu H.-Z."/>
            <person name="Ling F."/>
            <person name="Zhang R."/>
            <person name="Shi X.-G."/>
            <person name="Ren J.-P."/>
            <person name="Chen E.-F."/>
            <person name="Sun J.-M."/>
        </authorList>
    </citation>
    <scope>NUCLEOTIDE SEQUENCE</scope>
    <source>
        <strain evidence="1">Adult_tree_wgs_1</strain>
        <tissue evidence="1">Leaves</tissue>
    </source>
</reference>
<dbReference type="EMBL" id="WJXA01000002">
    <property type="protein sequence ID" value="KAF7149778.1"/>
    <property type="molecule type" value="Genomic_DNA"/>
</dbReference>
<protein>
    <submittedName>
        <fullName evidence="1">Uncharacterized protein</fullName>
    </submittedName>
</protein>
<proteinExistence type="predicted"/>
<accession>A0A834HAZ4</accession>
<evidence type="ECO:0000313" key="1">
    <source>
        <dbReference type="EMBL" id="KAF7149778.1"/>
    </source>
</evidence>
<keyword evidence="2" id="KW-1185">Reference proteome</keyword>
<dbReference type="Proteomes" id="UP000626092">
    <property type="component" value="Unassembled WGS sequence"/>
</dbReference>
<comment type="caution">
    <text evidence="1">The sequence shown here is derived from an EMBL/GenBank/DDBJ whole genome shotgun (WGS) entry which is preliminary data.</text>
</comment>